<dbReference type="Proteomes" id="UP000078200">
    <property type="component" value="Unassembled WGS sequence"/>
</dbReference>
<evidence type="ECO:0000313" key="2">
    <source>
        <dbReference type="Proteomes" id="UP000078200"/>
    </source>
</evidence>
<dbReference type="AlphaFoldDB" id="A0A1A9UQX7"/>
<accession>A0A1A9UQX7</accession>
<dbReference type="VEuPathDB" id="VectorBase:GAUT012491"/>
<name>A0A1A9UQX7_GLOAU</name>
<sequence>MLQCFNYIVATKEQVSVISKSSVPEMQTERTDRLGIKVFNILLMPRQVEQVIELSLKSSIKLWKNVVYLLRPYKRKQHNVISHHYVSNITIRDTHHVQNFTARALLSSRMNTSLR</sequence>
<protein>
    <submittedName>
        <fullName evidence="1">Uncharacterized protein</fullName>
    </submittedName>
</protein>
<reference evidence="1" key="1">
    <citation type="submission" date="2020-05" db="UniProtKB">
        <authorList>
            <consortium name="EnsemblMetazoa"/>
        </authorList>
    </citation>
    <scope>IDENTIFICATION</scope>
    <source>
        <strain evidence="1">TTRI</strain>
    </source>
</reference>
<proteinExistence type="predicted"/>
<organism evidence="1 2">
    <name type="scientific">Glossina austeni</name>
    <name type="common">Savannah tsetse fly</name>
    <dbReference type="NCBI Taxonomy" id="7395"/>
    <lineage>
        <taxon>Eukaryota</taxon>
        <taxon>Metazoa</taxon>
        <taxon>Ecdysozoa</taxon>
        <taxon>Arthropoda</taxon>
        <taxon>Hexapoda</taxon>
        <taxon>Insecta</taxon>
        <taxon>Pterygota</taxon>
        <taxon>Neoptera</taxon>
        <taxon>Endopterygota</taxon>
        <taxon>Diptera</taxon>
        <taxon>Brachycera</taxon>
        <taxon>Muscomorpha</taxon>
        <taxon>Hippoboscoidea</taxon>
        <taxon>Glossinidae</taxon>
        <taxon>Glossina</taxon>
    </lineage>
</organism>
<dbReference type="EnsemblMetazoa" id="GAUT012491-RA">
    <property type="protein sequence ID" value="GAUT012491-PA"/>
    <property type="gene ID" value="GAUT012491"/>
</dbReference>
<evidence type="ECO:0000313" key="1">
    <source>
        <dbReference type="EnsemblMetazoa" id="GAUT012491-PA"/>
    </source>
</evidence>
<keyword evidence="2" id="KW-1185">Reference proteome</keyword>